<dbReference type="GO" id="GO:0031179">
    <property type="term" value="P:peptide modification"/>
    <property type="evidence" value="ECO:0007669"/>
    <property type="project" value="InterPro"/>
</dbReference>
<proteinExistence type="predicted"/>
<protein>
    <submittedName>
        <fullName evidence="1">Lantibiotic-modifying protein</fullName>
    </submittedName>
</protein>
<dbReference type="AlphaFoldDB" id="A0A6G2DH17"/>
<dbReference type="Proteomes" id="UP000476212">
    <property type="component" value="Unassembled WGS sequence"/>
</dbReference>
<comment type="caution">
    <text evidence="1">The sequence shown here is derived from an EMBL/GenBank/DDBJ whole genome shotgun (WGS) entry which is preliminary data.</text>
</comment>
<gene>
    <name evidence="1" type="ORF">GM544_00575</name>
</gene>
<accession>A0A6G2DH17</accession>
<evidence type="ECO:0000313" key="1">
    <source>
        <dbReference type="EMBL" id="MTV89031.1"/>
    </source>
</evidence>
<dbReference type="InterPro" id="IPR007822">
    <property type="entry name" value="LANC-like"/>
</dbReference>
<dbReference type="EMBL" id="WNIB01000002">
    <property type="protein sequence ID" value="MTV89031.1"/>
    <property type="molecule type" value="Genomic_DNA"/>
</dbReference>
<dbReference type="Pfam" id="PF05147">
    <property type="entry name" value="LANC_like"/>
    <property type="match status" value="1"/>
</dbReference>
<dbReference type="Gene3D" id="1.50.10.20">
    <property type="match status" value="1"/>
</dbReference>
<sequence length="141" mass="16111">MTSSTEFGNFVSNLSFQHGIAGLLFPLNKLYPPELDSKILSIIKKAVTIRTTHTYKYQYSLLFGDAGYLWLLLHLFSISKNQYYLQLANVSAKKLIENYDTLEEIDFALGKSGVLLSLIKYYQFTNDNTLKIFIHNSIGEI</sequence>
<organism evidence="1 2">
    <name type="scientific">Streptococcus pneumoniae</name>
    <dbReference type="NCBI Taxonomy" id="1313"/>
    <lineage>
        <taxon>Bacteria</taxon>
        <taxon>Bacillati</taxon>
        <taxon>Bacillota</taxon>
        <taxon>Bacilli</taxon>
        <taxon>Lactobacillales</taxon>
        <taxon>Streptococcaceae</taxon>
        <taxon>Streptococcus</taxon>
    </lineage>
</organism>
<dbReference type="SUPFAM" id="SSF158745">
    <property type="entry name" value="LanC-like"/>
    <property type="match status" value="1"/>
</dbReference>
<reference evidence="1 2" key="1">
    <citation type="submission" date="2019-11" db="EMBL/GenBank/DDBJ databases">
        <title>Growth characteristics of pneumococcus vary with the chemical composition of the capsule and with environmental conditions.</title>
        <authorList>
            <person name="Tothpal A."/>
            <person name="Desobry K."/>
            <person name="Joshi S."/>
            <person name="Wyllie A.L."/>
            <person name="Weinberger D.M."/>
        </authorList>
    </citation>
    <scope>NUCLEOTIDE SEQUENCE [LARGE SCALE GENOMIC DNA]</scope>
    <source>
        <strain evidence="2">pnumococcus15C</strain>
    </source>
</reference>
<name>A0A6G2DH17_STREE</name>
<evidence type="ECO:0000313" key="2">
    <source>
        <dbReference type="Proteomes" id="UP000476212"/>
    </source>
</evidence>